<dbReference type="Proteomes" id="UP000694846">
    <property type="component" value="Unplaced"/>
</dbReference>
<dbReference type="AlphaFoldDB" id="A0A8B8G8J0"/>
<protein>
    <submittedName>
        <fullName evidence="2">Uncharacterized protein LOC112689427</fullName>
    </submittedName>
</protein>
<accession>A0A8B8G8J0</accession>
<proteinExistence type="predicted"/>
<evidence type="ECO:0000313" key="1">
    <source>
        <dbReference type="Proteomes" id="UP000694846"/>
    </source>
</evidence>
<dbReference type="RefSeq" id="XP_025418926.1">
    <property type="nucleotide sequence ID" value="XM_025563141.1"/>
</dbReference>
<organism evidence="1 2">
    <name type="scientific">Sipha flava</name>
    <name type="common">yellow sugarcane aphid</name>
    <dbReference type="NCBI Taxonomy" id="143950"/>
    <lineage>
        <taxon>Eukaryota</taxon>
        <taxon>Metazoa</taxon>
        <taxon>Ecdysozoa</taxon>
        <taxon>Arthropoda</taxon>
        <taxon>Hexapoda</taxon>
        <taxon>Insecta</taxon>
        <taxon>Pterygota</taxon>
        <taxon>Neoptera</taxon>
        <taxon>Paraneoptera</taxon>
        <taxon>Hemiptera</taxon>
        <taxon>Sternorrhyncha</taxon>
        <taxon>Aphidomorpha</taxon>
        <taxon>Aphidoidea</taxon>
        <taxon>Aphididae</taxon>
        <taxon>Sipha</taxon>
    </lineage>
</organism>
<reference evidence="2" key="1">
    <citation type="submission" date="2025-08" db="UniProtKB">
        <authorList>
            <consortium name="RefSeq"/>
        </authorList>
    </citation>
    <scope>IDENTIFICATION</scope>
    <source>
        <tissue evidence="2">Whole body</tissue>
    </source>
</reference>
<sequence length="154" mass="18201">MLSEEAGKIGLIINDNKTKFMIISRREPPQSAITIKDMSFERVWNFKNEEGIYDIRSNRELNALYNEPNIVATLKSRRIRWAGHVWRAKDQLLWTITKWKPNKSRPRGRPRQRWVDRVKEDIRMLGVMNGEELAEHKESWREIVEAAMGLNGLE</sequence>
<dbReference type="OrthoDB" id="6618804at2759"/>
<name>A0A8B8G8J0_9HEMI</name>
<gene>
    <name evidence="2" type="primary">LOC112689427</name>
</gene>
<dbReference type="GeneID" id="112689427"/>
<keyword evidence="1" id="KW-1185">Reference proteome</keyword>
<evidence type="ECO:0000313" key="2">
    <source>
        <dbReference type="RefSeq" id="XP_025418926.1"/>
    </source>
</evidence>